<evidence type="ECO:0000313" key="1">
    <source>
        <dbReference type="EMBL" id="KTW12363.1"/>
    </source>
</evidence>
<protein>
    <submittedName>
        <fullName evidence="1">Uncharacterized protein</fullName>
    </submittedName>
</protein>
<name>A0A147J7U9_9SPHN</name>
<comment type="caution">
    <text evidence="1">The sequence shown here is derived from an EMBL/GenBank/DDBJ whole genome shotgun (WGS) entry which is preliminary data.</text>
</comment>
<dbReference type="Proteomes" id="UP000074410">
    <property type="component" value="Unassembled WGS sequence"/>
</dbReference>
<dbReference type="EMBL" id="LDTC01000072">
    <property type="protein sequence ID" value="KTW12363.1"/>
    <property type="molecule type" value="Genomic_DNA"/>
</dbReference>
<organism evidence="1 2">
    <name type="scientific">Sphingomonas sanguinis</name>
    <dbReference type="NCBI Taxonomy" id="33051"/>
    <lineage>
        <taxon>Bacteria</taxon>
        <taxon>Pseudomonadati</taxon>
        <taxon>Pseudomonadota</taxon>
        <taxon>Alphaproteobacteria</taxon>
        <taxon>Sphingomonadales</taxon>
        <taxon>Sphingomonadaceae</taxon>
        <taxon>Sphingomonas</taxon>
    </lineage>
</organism>
<accession>A0A147J7U9</accession>
<dbReference type="AlphaFoldDB" id="A0A147J7U9"/>
<evidence type="ECO:0000313" key="2">
    <source>
        <dbReference type="Proteomes" id="UP000074410"/>
    </source>
</evidence>
<gene>
    <name evidence="1" type="ORF">NS258_10490</name>
</gene>
<dbReference type="RefSeq" id="WP_058717033.1">
    <property type="nucleotide sequence ID" value="NZ_LDTC01000072.1"/>
</dbReference>
<proteinExistence type="predicted"/>
<sequence>MKTKNAAVVPWHSPAEVMDMIYDVREPGCESVGYALLRPRSRQSVNHVMAVFGSKLAPFKPEADAPRTPCGLPVTARDHRLILAQGAPDTPLWRLLEDYDSNVRPHQRLLAAILTIKGEYDMPSHDLLDMASAYAAVHLAGGRRLSTMAVLHVPGDGLSTARQHVHLCVLARQHLPSGWAGEHPDLVDTAHQLWADEISAFRTGWSRITAAA</sequence>
<dbReference type="PATRIC" id="fig|33051.5.peg.3220"/>
<reference evidence="1 2" key="1">
    <citation type="journal article" date="2016" name="Front. Microbiol.">
        <title>Genomic Resource of Rice Seed Associated Bacteria.</title>
        <authorList>
            <person name="Midha S."/>
            <person name="Bansal K."/>
            <person name="Sharma S."/>
            <person name="Kumar N."/>
            <person name="Patil P.P."/>
            <person name="Chaudhry V."/>
            <person name="Patil P.B."/>
        </authorList>
    </citation>
    <scope>NUCLEOTIDE SEQUENCE [LARGE SCALE GENOMIC DNA]</scope>
    <source>
        <strain evidence="1 2">NS258</strain>
    </source>
</reference>